<dbReference type="OrthoDB" id="8595764at2"/>
<dbReference type="EMBL" id="WNKY01000008">
    <property type="protein sequence ID" value="MTV37957.1"/>
    <property type="molecule type" value="Genomic_DNA"/>
</dbReference>
<dbReference type="Pfam" id="PF13400">
    <property type="entry name" value="Tad"/>
    <property type="match status" value="1"/>
</dbReference>
<feature type="domain" description="Putative Flp pilus-assembly TadG-like N-terminal" evidence="2">
    <location>
        <begin position="11"/>
        <end position="57"/>
    </location>
</feature>
<evidence type="ECO:0000313" key="3">
    <source>
        <dbReference type="EMBL" id="MTV37957.1"/>
    </source>
</evidence>
<evidence type="ECO:0000313" key="4">
    <source>
        <dbReference type="Proteomes" id="UP000475582"/>
    </source>
</evidence>
<name>A0A6L6PH93_9BURK</name>
<dbReference type="Proteomes" id="UP000475582">
    <property type="component" value="Unassembled WGS sequence"/>
</dbReference>
<keyword evidence="4" id="KW-1185">Reference proteome</keyword>
<comment type="caution">
    <text evidence="3">The sequence shown here is derived from an EMBL/GenBank/DDBJ whole genome shotgun (WGS) entry which is preliminary data.</text>
</comment>
<organism evidence="3 4">
    <name type="scientific">Duganella radicis</name>
    <dbReference type="NCBI Taxonomy" id="551988"/>
    <lineage>
        <taxon>Bacteria</taxon>
        <taxon>Pseudomonadati</taxon>
        <taxon>Pseudomonadota</taxon>
        <taxon>Betaproteobacteria</taxon>
        <taxon>Burkholderiales</taxon>
        <taxon>Oxalobacteraceae</taxon>
        <taxon>Telluria group</taxon>
        <taxon>Duganella</taxon>
    </lineage>
</organism>
<feature type="transmembrane region" description="Helical" evidence="1">
    <location>
        <begin position="12"/>
        <end position="32"/>
    </location>
</feature>
<reference evidence="3 4" key="1">
    <citation type="submission" date="2019-11" db="EMBL/GenBank/DDBJ databases">
        <title>Type strains purchased from KCTC, JCM and DSMZ.</title>
        <authorList>
            <person name="Lu H."/>
        </authorList>
    </citation>
    <scope>NUCLEOTIDE SEQUENCE [LARGE SCALE GENOMIC DNA]</scope>
    <source>
        <strain evidence="3 4">KCTC 22382</strain>
    </source>
</reference>
<keyword evidence="1" id="KW-0472">Membrane</keyword>
<keyword evidence="1" id="KW-0812">Transmembrane</keyword>
<dbReference type="AlphaFoldDB" id="A0A6L6PH93"/>
<dbReference type="RefSeq" id="WP_155463436.1">
    <property type="nucleotide sequence ID" value="NZ_WNKY01000008.1"/>
</dbReference>
<evidence type="ECO:0000256" key="1">
    <source>
        <dbReference type="SAM" id="Phobius"/>
    </source>
</evidence>
<sequence length="488" mass="49653">MRPTRLPRQRGAIFVMFAVMVVALLSMAGLALDLAQAYNRRVELQALADAVALAAARELNGTSAGIDKAVSAAATAALGYTYQYNTQSVPWSSAALSFAAAPATPDGGWSDAASASSAPAGLLYARVDTAALDASVSNVATLFMRFGGAVPASISAAARAVAGRMTIPVTPLAICAQAAAPAASRANSANPAYNELVEFGFRRGVAYNLMNLNPNGSTPENFLIDPLSPPGVPGAAGNFSTSVVGPFVCAGTMLMPGVTGGTLNVQRGFPLASLYLHLNSRFDNYSGGNCMPEPAPPDSNIKSFAYSGISWMSPAAATQTAATWTSGGVKLWTRADPLPGDSSNTAPQYGPLWSFAKAVPYSAYSASPTEPAAGYTPFATSAWSTLYTPGPPSASGYPAGAVTATPYSSGSANFQAPSAAHQPGQAKRRVLNVALLSCPVPAGATASATVLGVGRFFMTVPATTTVISTEFAGAAPLSSLTGAVELQR</sequence>
<evidence type="ECO:0000259" key="2">
    <source>
        <dbReference type="Pfam" id="PF13400"/>
    </source>
</evidence>
<keyword evidence="1" id="KW-1133">Transmembrane helix</keyword>
<gene>
    <name evidence="3" type="ORF">GM676_10260</name>
</gene>
<proteinExistence type="predicted"/>
<dbReference type="InterPro" id="IPR028087">
    <property type="entry name" value="Tad_N"/>
</dbReference>
<accession>A0A6L6PH93</accession>
<protein>
    <submittedName>
        <fullName evidence="3">Pilus assembly protein TadE</fullName>
    </submittedName>
</protein>